<evidence type="ECO:0000259" key="1">
    <source>
        <dbReference type="Pfam" id="PF05685"/>
    </source>
</evidence>
<dbReference type="EMBL" id="CAACVJ010000069">
    <property type="protein sequence ID" value="VEP12709.1"/>
    <property type="molecule type" value="Genomic_DNA"/>
</dbReference>
<dbReference type="Pfam" id="PF05685">
    <property type="entry name" value="Uma2"/>
    <property type="match status" value="1"/>
</dbReference>
<evidence type="ECO:0000313" key="2">
    <source>
        <dbReference type="EMBL" id="VEP12709.1"/>
    </source>
</evidence>
<accession>A0A563VMP9</accession>
<dbReference type="OrthoDB" id="5768410at2"/>
<dbReference type="PANTHER" id="PTHR47152">
    <property type="entry name" value="SLR2084 PROTEIN-RELATED"/>
    <property type="match status" value="1"/>
</dbReference>
<dbReference type="PANTHER" id="PTHR47152:SF1">
    <property type="entry name" value="SLL1186 PROTEIN"/>
    <property type="match status" value="1"/>
</dbReference>
<keyword evidence="3" id="KW-1185">Reference proteome</keyword>
<dbReference type="InterPro" id="IPR011335">
    <property type="entry name" value="Restrct_endonuc-II-like"/>
</dbReference>
<dbReference type="RefSeq" id="WP_144870737.1">
    <property type="nucleotide sequence ID" value="NZ_LR213911.1"/>
</dbReference>
<dbReference type="Gene3D" id="3.90.1570.10">
    <property type="entry name" value="tt1808, chain A"/>
    <property type="match status" value="1"/>
</dbReference>
<evidence type="ECO:0000313" key="3">
    <source>
        <dbReference type="Proteomes" id="UP000320055"/>
    </source>
</evidence>
<dbReference type="InterPro" id="IPR008538">
    <property type="entry name" value="Uma2"/>
</dbReference>
<dbReference type="InterPro" id="IPR012296">
    <property type="entry name" value="Nuclease_put_TT1808"/>
</dbReference>
<proteinExistence type="predicted"/>
<sequence>MFAVISPEKIDIPPGSLFQIPGSWDEYESLSQQLGDRSIPRLKYRPGKIWFMSPLPEHGRNVSLIADAIKAILDHLEKEYEAFTPITMKLPQKSGIEPDYCFYIDNWQAISGKKRINWKVEPPPDLVIEIDITSYTDINDYLLYQVPEVWLFKKEKITIYRLENNQYIVSNRSLYFPNIDVLNLMANCFKVADNRNTSTAIKQLRQKL</sequence>
<reference evidence="2 3" key="1">
    <citation type="submission" date="2019-01" db="EMBL/GenBank/DDBJ databases">
        <authorList>
            <person name="Brito A."/>
        </authorList>
    </citation>
    <scope>NUCLEOTIDE SEQUENCE [LARGE SCALE GENOMIC DNA]</scope>
    <source>
        <strain evidence="2">1</strain>
    </source>
</reference>
<feature type="domain" description="Putative restriction endonuclease" evidence="1">
    <location>
        <begin position="24"/>
        <end position="169"/>
    </location>
</feature>
<gene>
    <name evidence="2" type="ORF">H1P_1600004</name>
</gene>
<dbReference type="Proteomes" id="UP000320055">
    <property type="component" value="Unassembled WGS sequence"/>
</dbReference>
<name>A0A563VMP9_9CYAN</name>
<dbReference type="SUPFAM" id="SSF52980">
    <property type="entry name" value="Restriction endonuclease-like"/>
    <property type="match status" value="1"/>
</dbReference>
<protein>
    <recommendedName>
        <fullName evidence="1">Putative restriction endonuclease domain-containing protein</fullName>
    </recommendedName>
</protein>
<organism evidence="2 3">
    <name type="scientific">Hyella patelloides LEGE 07179</name>
    <dbReference type="NCBI Taxonomy" id="945734"/>
    <lineage>
        <taxon>Bacteria</taxon>
        <taxon>Bacillati</taxon>
        <taxon>Cyanobacteriota</taxon>
        <taxon>Cyanophyceae</taxon>
        <taxon>Pleurocapsales</taxon>
        <taxon>Hyellaceae</taxon>
        <taxon>Hyella</taxon>
    </lineage>
</organism>
<dbReference type="AlphaFoldDB" id="A0A563VMP9"/>
<dbReference type="CDD" id="cd06260">
    <property type="entry name" value="DUF820-like"/>
    <property type="match status" value="1"/>
</dbReference>